<dbReference type="RefSeq" id="WP_289688034.1">
    <property type="nucleotide sequence ID" value="NZ_CP145316.1"/>
</dbReference>
<accession>A0ABZ3F2H8</accession>
<keyword evidence="2" id="KW-1185">Reference proteome</keyword>
<evidence type="ECO:0000313" key="1">
    <source>
        <dbReference type="EMBL" id="XAM17339.1"/>
    </source>
</evidence>
<dbReference type="Proteomes" id="UP001434737">
    <property type="component" value="Chromosome"/>
</dbReference>
<organism evidence="1 2">
    <name type="scientific">Helicobacter mastomyrinus</name>
    <dbReference type="NCBI Taxonomy" id="287948"/>
    <lineage>
        <taxon>Bacteria</taxon>
        <taxon>Pseudomonadati</taxon>
        <taxon>Campylobacterota</taxon>
        <taxon>Epsilonproteobacteria</taxon>
        <taxon>Campylobacterales</taxon>
        <taxon>Helicobacteraceae</taxon>
        <taxon>Helicobacter</taxon>
    </lineage>
</organism>
<protein>
    <recommendedName>
        <fullName evidence="3">Prevent-host-death protein</fullName>
    </recommendedName>
</protein>
<dbReference type="EMBL" id="CP145316">
    <property type="protein sequence ID" value="XAM17339.1"/>
    <property type="molecule type" value="Genomic_DNA"/>
</dbReference>
<reference evidence="1 2" key="1">
    <citation type="submission" date="2024-02" db="EMBL/GenBank/DDBJ databases">
        <title>Genome and pathogenicity analysis of Helicobacter mastomyrinus isolated from mice.</title>
        <authorList>
            <person name="Zhu L."/>
        </authorList>
    </citation>
    <scope>NUCLEOTIDE SEQUENCE [LARGE SCALE GENOMIC DNA]</scope>
    <source>
        <strain evidence="1 2">Hm-17</strain>
    </source>
</reference>
<gene>
    <name evidence="1" type="ORF">V3I05_06520</name>
</gene>
<proteinExistence type="predicted"/>
<name>A0ABZ3F2H8_9HELI</name>
<evidence type="ECO:0000313" key="2">
    <source>
        <dbReference type="Proteomes" id="UP001434737"/>
    </source>
</evidence>
<evidence type="ECO:0008006" key="3">
    <source>
        <dbReference type="Google" id="ProtNLM"/>
    </source>
</evidence>
<sequence>MTLIIENASSEFAEAIKNLAKIANAAVCIQTDKSKEKESCLIEETDIYNDFQARKATNPKQYAQLTQEVKDEIFGINHQ</sequence>